<dbReference type="RefSeq" id="WP_266503546.1">
    <property type="nucleotide sequence ID" value="NZ_CP108036.1"/>
</dbReference>
<proteinExistence type="predicted"/>
<evidence type="ECO:0000313" key="2">
    <source>
        <dbReference type="Proteomes" id="UP001432312"/>
    </source>
</evidence>
<dbReference type="GeneID" id="95500859"/>
<dbReference type="Proteomes" id="UP001432312">
    <property type="component" value="Chromosome"/>
</dbReference>
<evidence type="ECO:0000313" key="1">
    <source>
        <dbReference type="EMBL" id="WUN82816.1"/>
    </source>
</evidence>
<organism evidence="1 2">
    <name type="scientific">Streptomyces erythrochromogenes</name>
    <dbReference type="NCBI Taxonomy" id="285574"/>
    <lineage>
        <taxon>Bacteria</taxon>
        <taxon>Bacillati</taxon>
        <taxon>Actinomycetota</taxon>
        <taxon>Actinomycetes</taxon>
        <taxon>Kitasatosporales</taxon>
        <taxon>Streptomycetaceae</taxon>
        <taxon>Streptomyces</taxon>
    </lineage>
</organism>
<sequence length="56" mass="6021">MADEQKKKIIKIHLEPSQDGVTLCAVGAASATAPDDCSRVLEQTTIKEPTVIEIQV</sequence>
<dbReference type="EMBL" id="CP108036">
    <property type="protein sequence ID" value="WUN82816.1"/>
    <property type="molecule type" value="Genomic_DNA"/>
</dbReference>
<reference evidence="1" key="1">
    <citation type="submission" date="2022-10" db="EMBL/GenBank/DDBJ databases">
        <title>The complete genomes of actinobacterial strains from the NBC collection.</title>
        <authorList>
            <person name="Joergensen T.S."/>
            <person name="Alvarez Arevalo M."/>
            <person name="Sterndorff E.B."/>
            <person name="Faurdal D."/>
            <person name="Vuksanovic O."/>
            <person name="Mourched A.-S."/>
            <person name="Charusanti P."/>
            <person name="Shaw S."/>
            <person name="Blin K."/>
            <person name="Weber T."/>
        </authorList>
    </citation>
    <scope>NUCLEOTIDE SEQUENCE</scope>
    <source>
        <strain evidence="1">NBC_00303</strain>
    </source>
</reference>
<protein>
    <submittedName>
        <fullName evidence="1">Uncharacterized protein</fullName>
    </submittedName>
</protein>
<accession>A0ABZ1QJF3</accession>
<keyword evidence="2" id="KW-1185">Reference proteome</keyword>
<gene>
    <name evidence="1" type="ORF">OHA91_32460</name>
</gene>
<name>A0ABZ1QJF3_9ACTN</name>